<protein>
    <submittedName>
        <fullName evidence="1">Uncharacterized protein</fullName>
    </submittedName>
</protein>
<dbReference type="Proteomes" id="UP000037425">
    <property type="component" value="Unassembled WGS sequence"/>
</dbReference>
<sequence length="118" mass="12730">MPLILQDGKIDRRAYGGPFDLVQPVHGRLCMPEPDAPSAAVAMHMFAKQFDAGAVERFDDFRQAIDDASHVAPTGFHSLDCWQGDPSHLGHGFLIDIEECAGGTKLGGGNQRGVRVCI</sequence>
<comment type="caution">
    <text evidence="1">The sequence shown here is derived from an EMBL/GenBank/DDBJ whole genome shotgun (WGS) entry which is preliminary data.</text>
</comment>
<organism evidence="1 2">
    <name type="scientific">Ensifer adhaerens</name>
    <name type="common">Sinorhizobium morelense</name>
    <dbReference type="NCBI Taxonomy" id="106592"/>
    <lineage>
        <taxon>Bacteria</taxon>
        <taxon>Pseudomonadati</taxon>
        <taxon>Pseudomonadota</taxon>
        <taxon>Alphaproteobacteria</taxon>
        <taxon>Hyphomicrobiales</taxon>
        <taxon>Rhizobiaceae</taxon>
        <taxon>Sinorhizobium/Ensifer group</taxon>
        <taxon>Ensifer</taxon>
    </lineage>
</organism>
<dbReference type="PATRIC" id="fig|106592.7.peg.3630"/>
<name>A0A0L8BKM7_ENSAD</name>
<evidence type="ECO:0000313" key="1">
    <source>
        <dbReference type="EMBL" id="KOF15226.1"/>
    </source>
</evidence>
<dbReference type="EMBL" id="LGAP01000021">
    <property type="protein sequence ID" value="KOF15226.1"/>
    <property type="molecule type" value="Genomic_DNA"/>
</dbReference>
<reference evidence="2" key="1">
    <citation type="submission" date="2015-07" db="EMBL/GenBank/DDBJ databases">
        <title>Whole genome sequence of an Ensifer adhaerens strain isolated from a cave pool in the Wind Cave National Park.</title>
        <authorList>
            <person name="Eng W.W.H."/>
            <person name="Gan H.M."/>
            <person name="Barton H.A."/>
            <person name="Savka M.A."/>
        </authorList>
    </citation>
    <scope>NUCLEOTIDE SEQUENCE [LARGE SCALE GENOMIC DNA]</scope>
    <source>
        <strain evidence="2">SD006</strain>
    </source>
</reference>
<evidence type="ECO:0000313" key="2">
    <source>
        <dbReference type="Proteomes" id="UP000037425"/>
    </source>
</evidence>
<gene>
    <name evidence="1" type="ORF">AC244_24470</name>
</gene>
<dbReference type="AlphaFoldDB" id="A0A0L8BKM7"/>
<proteinExistence type="predicted"/>
<accession>A0A0L8BKM7</accession>